<dbReference type="PANTHER" id="PTHR24096">
    <property type="entry name" value="LONG-CHAIN-FATTY-ACID--COA LIGASE"/>
    <property type="match status" value="1"/>
</dbReference>
<proteinExistence type="inferred from homology"/>
<dbReference type="FunFam" id="3.30.300.30:FF:000007">
    <property type="entry name" value="4-coumarate--CoA ligase 2"/>
    <property type="match status" value="1"/>
</dbReference>
<dbReference type="Gene3D" id="3.40.50.980">
    <property type="match status" value="1"/>
</dbReference>
<dbReference type="Pfam" id="PF13193">
    <property type="entry name" value="AMP-binding_C"/>
    <property type="match status" value="1"/>
</dbReference>
<dbReference type="EMBL" id="JAOPGA020000621">
    <property type="protein sequence ID" value="KAL0480030.1"/>
    <property type="molecule type" value="Genomic_DNA"/>
</dbReference>
<dbReference type="Gene3D" id="2.30.38.10">
    <property type="entry name" value="Luciferase, Domain 3"/>
    <property type="match status" value="1"/>
</dbReference>
<evidence type="ECO:0000313" key="5">
    <source>
        <dbReference type="EMBL" id="KAL0480030.1"/>
    </source>
</evidence>
<accession>A0AAW2YTB7</accession>
<evidence type="ECO:0000259" key="4">
    <source>
        <dbReference type="Pfam" id="PF13193"/>
    </source>
</evidence>
<protein>
    <submittedName>
        <fullName evidence="5">Luciferin 4-monooxygenase</fullName>
    </submittedName>
</protein>
<evidence type="ECO:0000313" key="6">
    <source>
        <dbReference type="Proteomes" id="UP001431209"/>
    </source>
</evidence>
<feature type="domain" description="AMP-binding enzyme C-terminal" evidence="4">
    <location>
        <begin position="123"/>
        <end position="197"/>
    </location>
</feature>
<dbReference type="Pfam" id="PF00501">
    <property type="entry name" value="AMP-binding"/>
    <property type="match status" value="1"/>
</dbReference>
<dbReference type="InterPro" id="IPR000873">
    <property type="entry name" value="AMP-dep_synth/lig_dom"/>
</dbReference>
<dbReference type="Proteomes" id="UP001431209">
    <property type="component" value="Unassembled WGS sequence"/>
</dbReference>
<evidence type="ECO:0000259" key="3">
    <source>
        <dbReference type="Pfam" id="PF00501"/>
    </source>
</evidence>
<feature type="domain" description="AMP-dependent synthetase/ligase" evidence="3">
    <location>
        <begin position="3"/>
        <end position="73"/>
    </location>
</feature>
<organism evidence="5 6">
    <name type="scientific">Acrasis kona</name>
    <dbReference type="NCBI Taxonomy" id="1008807"/>
    <lineage>
        <taxon>Eukaryota</taxon>
        <taxon>Discoba</taxon>
        <taxon>Heterolobosea</taxon>
        <taxon>Tetramitia</taxon>
        <taxon>Eutetramitia</taxon>
        <taxon>Acrasidae</taxon>
        <taxon>Acrasis</taxon>
    </lineage>
</organism>
<evidence type="ECO:0000256" key="1">
    <source>
        <dbReference type="ARBA" id="ARBA00006432"/>
    </source>
</evidence>
<name>A0AAW2YTB7_9EUKA</name>
<gene>
    <name evidence="5" type="ORF">AKO1_000859</name>
</gene>
<dbReference type="GO" id="GO:0016405">
    <property type="term" value="F:CoA-ligase activity"/>
    <property type="evidence" value="ECO:0007669"/>
    <property type="project" value="TreeGrafter"/>
</dbReference>
<dbReference type="InterPro" id="IPR025110">
    <property type="entry name" value="AMP-bd_C"/>
</dbReference>
<keyword evidence="6" id="KW-1185">Reference proteome</keyword>
<reference evidence="5 6" key="1">
    <citation type="submission" date="2024-03" db="EMBL/GenBank/DDBJ databases">
        <title>The Acrasis kona genome and developmental transcriptomes reveal deep origins of eukaryotic multicellular pathways.</title>
        <authorList>
            <person name="Sheikh S."/>
            <person name="Fu C.-J."/>
            <person name="Brown M.W."/>
            <person name="Baldauf S.L."/>
        </authorList>
    </citation>
    <scope>NUCLEOTIDE SEQUENCE [LARGE SCALE GENOMIC DNA]</scope>
    <source>
        <strain evidence="5 6">ATCC MYA-3509</strain>
    </source>
</reference>
<dbReference type="PANTHER" id="PTHR24096:SF149">
    <property type="entry name" value="AMP-BINDING DOMAIN-CONTAINING PROTEIN-RELATED"/>
    <property type="match status" value="1"/>
</dbReference>
<sequence length="213" mass="24029">MNRLKCPIKQGYGMTELSPSVSGTPDHNVKPGFVVYCYQTLNHRGRSRKRKLLGPNEEGEICFRGPMVMKGYLMNEKATKETIIDGWLHSGDTGFVDEQGWLKVVDRVKELIKYKGFQVPPAELEALLLKHESVADCAVIGVPDEEAGEIPKAFVVKKKQDLTADDVMNYVSEHVNSRKKVRMVEFIDVIPKSATGKILRRMLRDRPATQSKL</sequence>
<dbReference type="AlphaFoldDB" id="A0AAW2YTB7"/>
<keyword evidence="2" id="KW-0436">Ligase</keyword>
<comment type="caution">
    <text evidence="5">The sequence shown here is derived from an EMBL/GenBank/DDBJ whole genome shotgun (WGS) entry which is preliminary data.</text>
</comment>
<dbReference type="SUPFAM" id="SSF56801">
    <property type="entry name" value="Acetyl-CoA synthetase-like"/>
    <property type="match status" value="1"/>
</dbReference>
<comment type="similarity">
    <text evidence="1">Belongs to the ATP-dependent AMP-binding enzyme family.</text>
</comment>
<dbReference type="Gene3D" id="3.30.300.30">
    <property type="match status" value="1"/>
</dbReference>
<dbReference type="InterPro" id="IPR045851">
    <property type="entry name" value="AMP-bd_C_sf"/>
</dbReference>
<evidence type="ECO:0000256" key="2">
    <source>
        <dbReference type="ARBA" id="ARBA00022598"/>
    </source>
</evidence>